<accession>A0A8R2B2D8</accession>
<keyword evidence="2" id="KW-1185">Reference proteome</keyword>
<dbReference type="OrthoDB" id="6630513at2759"/>
<name>A0A8R2B2D8_ACYPI</name>
<reference evidence="2" key="1">
    <citation type="submission" date="2010-06" db="EMBL/GenBank/DDBJ databases">
        <authorList>
            <person name="Jiang H."/>
            <person name="Abraham K."/>
            <person name="Ali S."/>
            <person name="Alsbrooks S.L."/>
            <person name="Anim B.N."/>
            <person name="Anosike U.S."/>
            <person name="Attaway T."/>
            <person name="Bandaranaike D.P."/>
            <person name="Battles P.K."/>
            <person name="Bell S.N."/>
            <person name="Bell A.V."/>
            <person name="Beltran B."/>
            <person name="Bickham C."/>
            <person name="Bustamante Y."/>
            <person name="Caleb T."/>
            <person name="Canada A."/>
            <person name="Cardenas V."/>
            <person name="Carter K."/>
            <person name="Chacko J."/>
            <person name="Chandrabose M.N."/>
            <person name="Chavez D."/>
            <person name="Chavez A."/>
            <person name="Chen L."/>
            <person name="Chu H.-S."/>
            <person name="Claassen K.J."/>
            <person name="Cockrell R."/>
            <person name="Collins M."/>
            <person name="Cooper J.A."/>
            <person name="Cree A."/>
            <person name="Curry S.M."/>
            <person name="Da Y."/>
            <person name="Dao M.D."/>
            <person name="Das B."/>
            <person name="Davila M.-L."/>
            <person name="Davy-Carroll L."/>
            <person name="Denson S."/>
            <person name="Dinh H."/>
            <person name="Ebong V.E."/>
            <person name="Edwards J.R."/>
            <person name="Egan A."/>
            <person name="El-Daye J."/>
            <person name="Escobedo L."/>
            <person name="Fernandez S."/>
            <person name="Fernando P.R."/>
            <person name="Flagg N."/>
            <person name="Forbes L.D."/>
            <person name="Fowler R.G."/>
            <person name="Fu Q."/>
            <person name="Gabisi R.A."/>
            <person name="Ganer J."/>
            <person name="Garbino Pronczuk A."/>
            <person name="Garcia R.M."/>
            <person name="Garner T."/>
            <person name="Garrett T.E."/>
            <person name="Gonzalez D.A."/>
            <person name="Hamid H."/>
            <person name="Hawkins E.S."/>
            <person name="Hirani K."/>
            <person name="Hogues M.E."/>
            <person name="Hollins B."/>
            <person name="Hsiao C.-H."/>
            <person name="Jabil R."/>
            <person name="James M.L."/>
            <person name="Jhangiani S.N."/>
            <person name="Johnson B."/>
            <person name="Johnson Q."/>
            <person name="Joshi V."/>
            <person name="Kalu J.B."/>
            <person name="Kam C."/>
            <person name="Kashfia A."/>
            <person name="Keebler J."/>
            <person name="Kisamo H."/>
            <person name="Kovar C.L."/>
            <person name="Lago L.A."/>
            <person name="Lai C.-Y."/>
            <person name="Laidlaw J."/>
            <person name="Lara F."/>
            <person name="Le T.-K."/>
            <person name="Lee S.L."/>
            <person name="Legall F.H."/>
            <person name="Lemon S.J."/>
            <person name="Lewis L.R."/>
            <person name="Li B."/>
            <person name="Liu Y."/>
            <person name="Liu Y.-S."/>
            <person name="Lopez J."/>
            <person name="Lozado R.J."/>
            <person name="Lu J."/>
            <person name="Madu R.C."/>
            <person name="Maheshwari M."/>
            <person name="Maheshwari R."/>
            <person name="Malloy K."/>
            <person name="Martinez E."/>
            <person name="Mathew T."/>
            <person name="Mercado I.C."/>
            <person name="Mercado C."/>
            <person name="Meyer B."/>
            <person name="Montgomery K."/>
            <person name="Morgan M.B."/>
            <person name="Munidasa M."/>
            <person name="Nazareth L.V."/>
            <person name="Nelson J."/>
            <person name="Ng B.M."/>
            <person name="Nguyen N.B."/>
            <person name="Nguyen P.Q."/>
            <person name="Nguyen T."/>
            <person name="Obregon M."/>
            <person name="Okwuonu G.O."/>
            <person name="Onwere C.G."/>
            <person name="Orozco G."/>
            <person name="Parra A."/>
            <person name="Patel S."/>
            <person name="Patil S."/>
            <person name="Perez A."/>
            <person name="Perez Y."/>
            <person name="Pham C."/>
            <person name="Primus E.L."/>
            <person name="Pu L.-L."/>
            <person name="Puazo M."/>
            <person name="Qin X."/>
            <person name="Quiroz J.B."/>
            <person name="Reese J."/>
            <person name="Richards S."/>
            <person name="Rives C.M."/>
            <person name="Robberts R."/>
            <person name="Ruiz S.J."/>
            <person name="Ruiz M.J."/>
            <person name="Santibanez J."/>
            <person name="Schneider B.W."/>
            <person name="Sisson I."/>
            <person name="Smith M."/>
            <person name="Sodergren E."/>
            <person name="Song X.-Z."/>
            <person name="Song B.B."/>
            <person name="Summersgill H."/>
            <person name="Thelus R."/>
            <person name="Thornton R.D."/>
            <person name="Trejos Z.Y."/>
            <person name="Usmani K."/>
            <person name="Vattathil S."/>
            <person name="Villasana D."/>
            <person name="Walker D.L."/>
            <person name="Wang S."/>
            <person name="Wang K."/>
            <person name="White C.S."/>
            <person name="Williams A.C."/>
            <person name="Williamson J."/>
            <person name="Wilson K."/>
            <person name="Woghiren I.O."/>
            <person name="Woodworth J.R."/>
            <person name="Worley K.C."/>
            <person name="Wright R.A."/>
            <person name="Wu W."/>
            <person name="Young L."/>
            <person name="Zhang L."/>
            <person name="Zhang J."/>
            <person name="Zhu Y."/>
            <person name="Muzny D.M."/>
            <person name="Weinstock G."/>
            <person name="Gibbs R.A."/>
        </authorList>
    </citation>
    <scope>NUCLEOTIDE SEQUENCE [LARGE SCALE GENOMIC DNA]</scope>
    <source>
        <strain evidence="2">LSR1</strain>
    </source>
</reference>
<reference evidence="1" key="2">
    <citation type="submission" date="2022-06" db="UniProtKB">
        <authorList>
            <consortium name="EnsemblMetazoa"/>
        </authorList>
    </citation>
    <scope>IDENTIFICATION</scope>
</reference>
<dbReference type="Proteomes" id="UP000007819">
    <property type="component" value="Chromosome X"/>
</dbReference>
<dbReference type="AlphaFoldDB" id="A0A8R2B2D8"/>
<organism evidence="1 2">
    <name type="scientific">Acyrthosiphon pisum</name>
    <name type="common">Pea aphid</name>
    <dbReference type="NCBI Taxonomy" id="7029"/>
    <lineage>
        <taxon>Eukaryota</taxon>
        <taxon>Metazoa</taxon>
        <taxon>Ecdysozoa</taxon>
        <taxon>Arthropoda</taxon>
        <taxon>Hexapoda</taxon>
        <taxon>Insecta</taxon>
        <taxon>Pterygota</taxon>
        <taxon>Neoptera</taxon>
        <taxon>Paraneoptera</taxon>
        <taxon>Hemiptera</taxon>
        <taxon>Sternorrhyncha</taxon>
        <taxon>Aphidomorpha</taxon>
        <taxon>Aphidoidea</taxon>
        <taxon>Aphididae</taxon>
        <taxon>Macrosiphini</taxon>
        <taxon>Acyrthosiphon</taxon>
    </lineage>
</organism>
<evidence type="ECO:0000313" key="1">
    <source>
        <dbReference type="EnsemblMetazoa" id="XP_008178264.3"/>
    </source>
</evidence>
<protein>
    <submittedName>
        <fullName evidence="1">Uncharacterized protein</fullName>
    </submittedName>
</protein>
<sequence>MDRLTTEDRTFGCYLFYVALHGLQLPQDAALTLIGQYLDPYHASVVIVQCHFGVEFAMKSLVRAVLVSREAARQSLSGVRFYPGMGCTTTGIVPPMEFGHSFNIFSPCFSPCKRTTPPYTSFAAATWLLLGGDKCRSIGNCTAQIITAFMEFLRVAVRGSGVRFECAVSGDNSCAVLSLMATYGTRMTEFCLAELLLVCSTKYWSYYVNSLMLDTLSRLVDLGEGLQTANFHNRLLASVYDAGLMLRFLAFGKSRHLDHNRVCVLFPCRQLAPGSRQKSRQDDDGFAWYVPSLAENFNRLMPSIIFGHVPFGPFVRVILAEIFSSFTVELLCCPAEEAAEWWLTTAARLVNVECGMSAPASSATACSP</sequence>
<dbReference type="EnsemblMetazoa" id="XM_008180042.3">
    <property type="protein sequence ID" value="XP_008178264.3"/>
    <property type="gene ID" value="LOC100570089"/>
</dbReference>
<dbReference type="GeneID" id="100570089"/>
<dbReference type="KEGG" id="api:100570089"/>
<evidence type="ECO:0000313" key="2">
    <source>
        <dbReference type="Proteomes" id="UP000007819"/>
    </source>
</evidence>
<dbReference type="RefSeq" id="XP_008178264.3">
    <property type="nucleotide sequence ID" value="XM_008180042.3"/>
</dbReference>
<proteinExistence type="predicted"/>